<protein>
    <submittedName>
        <fullName evidence="11">TRAP transporter small permease</fullName>
    </submittedName>
</protein>
<keyword evidence="2" id="KW-0813">Transport</keyword>
<reference evidence="11" key="1">
    <citation type="submission" date="2020-08" db="EMBL/GenBank/DDBJ databases">
        <title>Genome public.</title>
        <authorList>
            <person name="Liu C."/>
            <person name="Sun Q."/>
        </authorList>
    </citation>
    <scope>NUCLEOTIDE SEQUENCE</scope>
    <source>
        <strain evidence="11">NSJ-23</strain>
    </source>
</reference>
<evidence type="ECO:0000256" key="9">
    <source>
        <dbReference type="SAM" id="Phobius"/>
    </source>
</evidence>
<dbReference type="PANTHER" id="PTHR35011">
    <property type="entry name" value="2,3-DIKETO-L-GULONATE TRAP TRANSPORTER SMALL PERMEASE PROTEIN YIAM"/>
    <property type="match status" value="1"/>
</dbReference>
<sequence length="165" mass="18324">MKTLIKAKNILLLVYSSLAAAAMLFLIYATFVQVFTRYIMNASATWTEESARFVFVWCTMLGAVIALDKGLHAGVTFISDRIKGKARKIYDVLSYLVILTVAMIMLVQGYELTMATTKMLSPAIRLPLSYLNASIAMSGFGMIVVVVCKILEELTASKERMMDEV</sequence>
<keyword evidence="3" id="KW-1003">Cell membrane</keyword>
<evidence type="ECO:0000256" key="6">
    <source>
        <dbReference type="ARBA" id="ARBA00022989"/>
    </source>
</evidence>
<dbReference type="EMBL" id="JACOPO010000002">
    <property type="protein sequence ID" value="MBC5722175.1"/>
    <property type="molecule type" value="Genomic_DNA"/>
</dbReference>
<evidence type="ECO:0000256" key="8">
    <source>
        <dbReference type="ARBA" id="ARBA00038436"/>
    </source>
</evidence>
<feature type="transmembrane region" description="Helical" evidence="9">
    <location>
        <begin position="130"/>
        <end position="151"/>
    </location>
</feature>
<evidence type="ECO:0000313" key="12">
    <source>
        <dbReference type="Proteomes" id="UP000628736"/>
    </source>
</evidence>
<gene>
    <name evidence="11" type="ORF">H8S11_05015</name>
</gene>
<keyword evidence="5 9" id="KW-0812">Transmembrane</keyword>
<name>A0A8J6J7Z6_9FIRM</name>
<dbReference type="Proteomes" id="UP000628736">
    <property type="component" value="Unassembled WGS sequence"/>
</dbReference>
<keyword evidence="7 9" id="KW-0472">Membrane</keyword>
<evidence type="ECO:0000256" key="4">
    <source>
        <dbReference type="ARBA" id="ARBA00022519"/>
    </source>
</evidence>
<feature type="transmembrane region" description="Helical" evidence="9">
    <location>
        <begin position="12"/>
        <end position="31"/>
    </location>
</feature>
<dbReference type="PANTHER" id="PTHR35011:SF2">
    <property type="entry name" value="2,3-DIKETO-L-GULONATE TRAP TRANSPORTER SMALL PERMEASE PROTEIN YIAM"/>
    <property type="match status" value="1"/>
</dbReference>
<dbReference type="RefSeq" id="WP_186852408.1">
    <property type="nucleotide sequence ID" value="NZ_JACOPO010000002.1"/>
</dbReference>
<comment type="similarity">
    <text evidence="8">Belongs to the TRAP transporter small permease family.</text>
</comment>
<feature type="domain" description="Tripartite ATP-independent periplasmic transporters DctQ component" evidence="10">
    <location>
        <begin position="27"/>
        <end position="154"/>
    </location>
</feature>
<comment type="subcellular location">
    <subcellularLocation>
        <location evidence="1">Cell inner membrane</location>
        <topology evidence="1">Multi-pass membrane protein</topology>
    </subcellularLocation>
</comment>
<dbReference type="AlphaFoldDB" id="A0A8J6J7Z6"/>
<evidence type="ECO:0000259" key="10">
    <source>
        <dbReference type="Pfam" id="PF04290"/>
    </source>
</evidence>
<evidence type="ECO:0000256" key="5">
    <source>
        <dbReference type="ARBA" id="ARBA00022692"/>
    </source>
</evidence>
<feature type="transmembrane region" description="Helical" evidence="9">
    <location>
        <begin position="92"/>
        <end position="110"/>
    </location>
</feature>
<dbReference type="GO" id="GO:0022857">
    <property type="term" value="F:transmembrane transporter activity"/>
    <property type="evidence" value="ECO:0007669"/>
    <property type="project" value="TreeGrafter"/>
</dbReference>
<dbReference type="InterPro" id="IPR007387">
    <property type="entry name" value="TRAP_DctQ"/>
</dbReference>
<accession>A0A8J6J7Z6</accession>
<evidence type="ECO:0000256" key="1">
    <source>
        <dbReference type="ARBA" id="ARBA00004429"/>
    </source>
</evidence>
<keyword evidence="6 9" id="KW-1133">Transmembrane helix</keyword>
<evidence type="ECO:0000313" key="11">
    <source>
        <dbReference type="EMBL" id="MBC5722175.1"/>
    </source>
</evidence>
<keyword evidence="4" id="KW-0997">Cell inner membrane</keyword>
<organism evidence="11 12">
    <name type="scientific">Flintibacter hominis</name>
    <dbReference type="NCBI Taxonomy" id="2763048"/>
    <lineage>
        <taxon>Bacteria</taxon>
        <taxon>Bacillati</taxon>
        <taxon>Bacillota</taxon>
        <taxon>Clostridia</taxon>
        <taxon>Eubacteriales</taxon>
        <taxon>Flintibacter</taxon>
    </lineage>
</organism>
<evidence type="ECO:0000256" key="2">
    <source>
        <dbReference type="ARBA" id="ARBA00022448"/>
    </source>
</evidence>
<dbReference type="GO" id="GO:0015740">
    <property type="term" value="P:C4-dicarboxylate transport"/>
    <property type="evidence" value="ECO:0007669"/>
    <property type="project" value="TreeGrafter"/>
</dbReference>
<dbReference type="Pfam" id="PF04290">
    <property type="entry name" value="DctQ"/>
    <property type="match status" value="1"/>
</dbReference>
<comment type="caution">
    <text evidence="11">The sequence shown here is derived from an EMBL/GenBank/DDBJ whole genome shotgun (WGS) entry which is preliminary data.</text>
</comment>
<keyword evidence="12" id="KW-1185">Reference proteome</keyword>
<feature type="transmembrane region" description="Helical" evidence="9">
    <location>
        <begin position="51"/>
        <end position="71"/>
    </location>
</feature>
<proteinExistence type="inferred from homology"/>
<evidence type="ECO:0000256" key="3">
    <source>
        <dbReference type="ARBA" id="ARBA00022475"/>
    </source>
</evidence>
<dbReference type="InterPro" id="IPR055348">
    <property type="entry name" value="DctQ"/>
</dbReference>
<dbReference type="GO" id="GO:0005886">
    <property type="term" value="C:plasma membrane"/>
    <property type="evidence" value="ECO:0007669"/>
    <property type="project" value="UniProtKB-SubCell"/>
</dbReference>
<evidence type="ECO:0000256" key="7">
    <source>
        <dbReference type="ARBA" id="ARBA00023136"/>
    </source>
</evidence>